<sequence length="124" mass="14491">MTREEKIDELYNFCNMHDSCDQCELDDLASVCEFEDMCNKKIDRFYDVMVGHETKVGDDAKEKTKTVTENLTGVVKEEPKTITEFFDEIKSNICDNYCKYPSEIKDYDELIETVCSKCPLRKLN</sequence>
<evidence type="ECO:0000313" key="2">
    <source>
        <dbReference type="Proteomes" id="UP000095598"/>
    </source>
</evidence>
<protein>
    <submittedName>
        <fullName evidence="1">Uncharacterized protein</fullName>
    </submittedName>
</protein>
<reference evidence="1 2" key="1">
    <citation type="submission" date="2015-09" db="EMBL/GenBank/DDBJ databases">
        <authorList>
            <consortium name="Pathogen Informatics"/>
        </authorList>
    </citation>
    <scope>NUCLEOTIDE SEQUENCE [LARGE SCALE GENOMIC DNA]</scope>
    <source>
        <strain evidence="1 2">2789STDY5608868</strain>
    </source>
</reference>
<dbReference type="EMBL" id="CYXT01000029">
    <property type="protein sequence ID" value="CUN15379.1"/>
    <property type="molecule type" value="Genomic_DNA"/>
</dbReference>
<dbReference type="AlphaFoldDB" id="A0A173UKD8"/>
<dbReference type="Proteomes" id="UP000095598">
    <property type="component" value="Unassembled WGS sequence"/>
</dbReference>
<proteinExistence type="predicted"/>
<name>A0A173UKD8_ANAHA</name>
<dbReference type="RefSeq" id="WP_242855546.1">
    <property type="nucleotide sequence ID" value="NZ_CYXT01000029.1"/>
</dbReference>
<organism evidence="1 2">
    <name type="scientific">Anaerostipes hadrus</name>
    <dbReference type="NCBI Taxonomy" id="649756"/>
    <lineage>
        <taxon>Bacteria</taxon>
        <taxon>Bacillati</taxon>
        <taxon>Bacillota</taxon>
        <taxon>Clostridia</taxon>
        <taxon>Lachnospirales</taxon>
        <taxon>Lachnospiraceae</taxon>
        <taxon>Anaerostipes</taxon>
    </lineage>
</organism>
<accession>A0A173UKD8</accession>
<evidence type="ECO:0000313" key="1">
    <source>
        <dbReference type="EMBL" id="CUN15379.1"/>
    </source>
</evidence>
<gene>
    <name evidence="1" type="ORF">ERS852425_02967</name>
</gene>